<dbReference type="Gene3D" id="1.10.630.10">
    <property type="entry name" value="Cytochrome P450"/>
    <property type="match status" value="1"/>
</dbReference>
<organism evidence="8 9">
    <name type="scientific">Hypocrea atroviridis (strain ATCC 20476 / IMI 206040)</name>
    <name type="common">Trichoderma atroviride</name>
    <dbReference type="NCBI Taxonomy" id="452589"/>
    <lineage>
        <taxon>Eukaryota</taxon>
        <taxon>Fungi</taxon>
        <taxon>Dikarya</taxon>
        <taxon>Ascomycota</taxon>
        <taxon>Pezizomycotina</taxon>
        <taxon>Sordariomycetes</taxon>
        <taxon>Hypocreomycetidae</taxon>
        <taxon>Hypocreales</taxon>
        <taxon>Hypocreaceae</taxon>
        <taxon>Trichoderma</taxon>
    </lineage>
</organism>
<dbReference type="EMBL" id="ABDG02000021">
    <property type="protein sequence ID" value="EHK47080.1"/>
    <property type="molecule type" value="Genomic_DNA"/>
</dbReference>
<evidence type="ECO:0008006" key="10">
    <source>
        <dbReference type="Google" id="ProtNLM"/>
    </source>
</evidence>
<evidence type="ECO:0000256" key="6">
    <source>
        <dbReference type="PIRSR" id="PIRSR602401-1"/>
    </source>
</evidence>
<dbReference type="GO" id="GO:0020037">
    <property type="term" value="F:heme binding"/>
    <property type="evidence" value="ECO:0007669"/>
    <property type="project" value="InterPro"/>
</dbReference>
<dbReference type="PRINTS" id="PR00463">
    <property type="entry name" value="EP450I"/>
</dbReference>
<dbReference type="CDD" id="cd11060">
    <property type="entry name" value="CYP57A1-like"/>
    <property type="match status" value="1"/>
</dbReference>
<comment type="similarity">
    <text evidence="2 7">Belongs to the cytochrome P450 family.</text>
</comment>
<keyword evidence="9" id="KW-1185">Reference proteome</keyword>
<dbReference type="GeneID" id="25779153"/>
<evidence type="ECO:0000313" key="8">
    <source>
        <dbReference type="EMBL" id="EHK47080.1"/>
    </source>
</evidence>
<evidence type="ECO:0000256" key="5">
    <source>
        <dbReference type="ARBA" id="ARBA00023004"/>
    </source>
</evidence>
<keyword evidence="7" id="KW-0560">Oxidoreductase</keyword>
<reference evidence="8 9" key="1">
    <citation type="journal article" date="2011" name="Genome Biol.">
        <title>Comparative genome sequence analysis underscores mycoparasitism as the ancestral life style of Trichoderma.</title>
        <authorList>
            <person name="Kubicek C.P."/>
            <person name="Herrera-Estrella A."/>
            <person name="Seidl-Seiboth V."/>
            <person name="Martinez D.A."/>
            <person name="Druzhinina I.S."/>
            <person name="Thon M."/>
            <person name="Zeilinger S."/>
            <person name="Casas-Flores S."/>
            <person name="Horwitz B.A."/>
            <person name="Mukherjee P.K."/>
            <person name="Mukherjee M."/>
            <person name="Kredics L."/>
            <person name="Alcaraz L.D."/>
            <person name="Aerts A."/>
            <person name="Antal Z."/>
            <person name="Atanasova L."/>
            <person name="Cervantes-Badillo M.G."/>
            <person name="Challacombe J."/>
            <person name="Chertkov O."/>
            <person name="McCluskey K."/>
            <person name="Coulpier F."/>
            <person name="Deshpande N."/>
            <person name="von Doehren H."/>
            <person name="Ebbole D.J."/>
            <person name="Esquivel-Naranjo E.U."/>
            <person name="Fekete E."/>
            <person name="Flipphi M."/>
            <person name="Glaser F."/>
            <person name="Gomez-Rodriguez E.Y."/>
            <person name="Gruber S."/>
            <person name="Han C."/>
            <person name="Henrissat B."/>
            <person name="Hermosa R."/>
            <person name="Hernandez-Onate M."/>
            <person name="Karaffa L."/>
            <person name="Kosti I."/>
            <person name="Le Crom S."/>
            <person name="Lindquist E."/>
            <person name="Lucas S."/>
            <person name="Luebeck M."/>
            <person name="Luebeck P.S."/>
            <person name="Margeot A."/>
            <person name="Metz B."/>
            <person name="Misra M."/>
            <person name="Nevalainen H."/>
            <person name="Omann M."/>
            <person name="Packer N."/>
            <person name="Perrone G."/>
            <person name="Uresti-Rivera E.E."/>
            <person name="Salamov A."/>
            <person name="Schmoll M."/>
            <person name="Seiboth B."/>
            <person name="Shapiro H."/>
            <person name="Sukno S."/>
            <person name="Tamayo-Ramos J.A."/>
            <person name="Tisch D."/>
            <person name="Wiest A."/>
            <person name="Wilkinson H.H."/>
            <person name="Zhang M."/>
            <person name="Coutinho P.M."/>
            <person name="Kenerley C.M."/>
            <person name="Monte E."/>
            <person name="Baker S.E."/>
            <person name="Grigoriev I.V."/>
        </authorList>
    </citation>
    <scope>NUCLEOTIDE SEQUENCE [LARGE SCALE GENOMIC DNA]</scope>
    <source>
        <strain evidence="9">ATCC 20476 / IMI 206040</strain>
    </source>
</reference>
<evidence type="ECO:0000313" key="9">
    <source>
        <dbReference type="Proteomes" id="UP000005426"/>
    </source>
</evidence>
<dbReference type="KEGG" id="tatv:25779153"/>
<sequence>MFNISPETNSDHKTGSKSSILNYFFQHVKETYYSNTYNRLSRIPGPWLASCTNLWRFALTWTEKAEATHIKLHAQHGDVVRLGPNLVSVTDMDAVKKIYGAGTSYEKSEFYATFRDVARGHILENMFSLRNNGFHRVLRRSVASAFSMSTLVQLEPFVNSTLSSFMRELDKRFVNTETGQKVFDLSRWLNLYAFDAIGELSFSERIGFLESGGDMEGIMHQVEMQLGHQNTVGQMPWLDRFWAKNPIGLWLGRMGILQERDSIVVRFAARKIKERYEALGAGTAPSATDFLDRFIQAGIKDPELMTEQEILSLTLVNIFAGGDTTAIALSAIFYFLLKNPSTLEKLMAELHESPPNRDDGIMSYGEARKLPYLKAVIQEGLRMFPGIGNPLERVVPPQGLEVCGHFLPGGTIVGTSAWPLHSKESIFGANPREFRPERWIEASESQIGLMNSAMFAFGMGGRSCVGQNISLLEIYKVVPTILWKYKLAFANPTAEWTTSNRWFIYQKNFFITLEHRV</sequence>
<dbReference type="Pfam" id="PF00067">
    <property type="entry name" value="p450"/>
    <property type="match status" value="1"/>
</dbReference>
<keyword evidence="7" id="KW-0503">Monooxygenase</keyword>
<dbReference type="eggNOG" id="KOG0158">
    <property type="taxonomic scope" value="Eukaryota"/>
</dbReference>
<comment type="caution">
    <text evidence="8">The sequence shown here is derived from an EMBL/GenBank/DDBJ whole genome shotgun (WGS) entry which is preliminary data.</text>
</comment>
<keyword evidence="4 6" id="KW-0479">Metal-binding</keyword>
<evidence type="ECO:0000256" key="1">
    <source>
        <dbReference type="ARBA" id="ARBA00001971"/>
    </source>
</evidence>
<dbReference type="GO" id="GO:0005506">
    <property type="term" value="F:iron ion binding"/>
    <property type="evidence" value="ECO:0007669"/>
    <property type="project" value="InterPro"/>
</dbReference>
<proteinExistence type="inferred from homology"/>
<dbReference type="PROSITE" id="PS00086">
    <property type="entry name" value="CYTOCHROME_P450"/>
    <property type="match status" value="1"/>
</dbReference>
<dbReference type="STRING" id="452589.G9NPS6"/>
<dbReference type="FunFam" id="1.10.630.10:FF:000050">
    <property type="entry name" value="Cytochrome P450 monooxygenase"/>
    <property type="match status" value="1"/>
</dbReference>
<dbReference type="InterPro" id="IPR002401">
    <property type="entry name" value="Cyt_P450_E_grp-I"/>
</dbReference>
<dbReference type="PANTHER" id="PTHR24305">
    <property type="entry name" value="CYTOCHROME P450"/>
    <property type="match status" value="1"/>
</dbReference>
<dbReference type="PANTHER" id="PTHR24305:SF232">
    <property type="entry name" value="P450, PUTATIVE (EUROFUNG)-RELATED"/>
    <property type="match status" value="1"/>
</dbReference>
<keyword evidence="5 6" id="KW-0408">Iron</keyword>
<dbReference type="OrthoDB" id="3934656at2759"/>
<dbReference type="GO" id="GO:0016705">
    <property type="term" value="F:oxidoreductase activity, acting on paired donors, with incorporation or reduction of molecular oxygen"/>
    <property type="evidence" value="ECO:0007669"/>
    <property type="project" value="InterPro"/>
</dbReference>
<evidence type="ECO:0000256" key="7">
    <source>
        <dbReference type="RuleBase" id="RU000461"/>
    </source>
</evidence>
<dbReference type="InterPro" id="IPR017972">
    <property type="entry name" value="Cyt_P450_CS"/>
</dbReference>
<dbReference type="SUPFAM" id="SSF48264">
    <property type="entry name" value="Cytochrome P450"/>
    <property type="match status" value="1"/>
</dbReference>
<dbReference type="AlphaFoldDB" id="G9NPS6"/>
<dbReference type="HOGENOM" id="CLU_001570_14_0_1"/>
<evidence type="ECO:0000256" key="2">
    <source>
        <dbReference type="ARBA" id="ARBA00010617"/>
    </source>
</evidence>
<dbReference type="OMA" id="WIEASTE"/>
<name>G9NPS6_HYPAI</name>
<protein>
    <recommendedName>
        <fullName evidence="10">Cytochrome P450</fullName>
    </recommendedName>
</protein>
<dbReference type="InterPro" id="IPR050121">
    <property type="entry name" value="Cytochrome_P450_monoxygenase"/>
</dbReference>
<dbReference type="PRINTS" id="PR00385">
    <property type="entry name" value="P450"/>
</dbReference>
<keyword evidence="3 6" id="KW-0349">Heme</keyword>
<dbReference type="Proteomes" id="UP000005426">
    <property type="component" value="Unassembled WGS sequence"/>
</dbReference>
<evidence type="ECO:0000256" key="4">
    <source>
        <dbReference type="ARBA" id="ARBA00022723"/>
    </source>
</evidence>
<accession>G9NPS6</accession>
<dbReference type="GO" id="GO:0004497">
    <property type="term" value="F:monooxygenase activity"/>
    <property type="evidence" value="ECO:0007669"/>
    <property type="project" value="UniProtKB-KW"/>
</dbReference>
<evidence type="ECO:0000256" key="3">
    <source>
        <dbReference type="ARBA" id="ARBA00022617"/>
    </source>
</evidence>
<dbReference type="InterPro" id="IPR036396">
    <property type="entry name" value="Cyt_P450_sf"/>
</dbReference>
<dbReference type="InterPro" id="IPR001128">
    <property type="entry name" value="Cyt_P450"/>
</dbReference>
<gene>
    <name evidence="8" type="ORF">TRIATDRAFT_263486</name>
</gene>
<comment type="cofactor">
    <cofactor evidence="1 6">
        <name>heme</name>
        <dbReference type="ChEBI" id="CHEBI:30413"/>
    </cofactor>
</comment>
<feature type="binding site" description="axial binding residue" evidence="6">
    <location>
        <position position="464"/>
    </location>
    <ligand>
        <name>heme</name>
        <dbReference type="ChEBI" id="CHEBI:30413"/>
    </ligand>
    <ligandPart>
        <name>Fe</name>
        <dbReference type="ChEBI" id="CHEBI:18248"/>
    </ligandPart>
</feature>